<dbReference type="GO" id="GO:0033149">
    <property type="term" value="F:FFAT motif binding"/>
    <property type="evidence" value="ECO:0007669"/>
    <property type="project" value="TreeGrafter"/>
</dbReference>
<dbReference type="EMBL" id="CAJNOK010000282">
    <property type="protein sequence ID" value="CAF0742286.1"/>
    <property type="molecule type" value="Genomic_DNA"/>
</dbReference>
<dbReference type="Gene3D" id="2.60.40.10">
    <property type="entry name" value="Immunoglobulins"/>
    <property type="match status" value="1"/>
</dbReference>
<protein>
    <recommendedName>
        <fullName evidence="8">MSP domain-containing protein</fullName>
    </recommendedName>
</protein>
<evidence type="ECO:0000256" key="3">
    <source>
        <dbReference type="ARBA" id="ARBA00022692"/>
    </source>
</evidence>
<comment type="subcellular location">
    <subcellularLocation>
        <location evidence="1">Membrane</location>
        <topology evidence="1">Single-pass type IV membrane protein</topology>
    </subcellularLocation>
</comment>
<dbReference type="InterPro" id="IPR008962">
    <property type="entry name" value="PapD-like_sf"/>
</dbReference>
<dbReference type="GO" id="GO:0090158">
    <property type="term" value="P:endoplasmic reticulum membrane organization"/>
    <property type="evidence" value="ECO:0007669"/>
    <property type="project" value="TreeGrafter"/>
</dbReference>
<keyword evidence="5 7" id="KW-0472">Membrane</keyword>
<evidence type="ECO:0000313" key="9">
    <source>
        <dbReference type="EMBL" id="CAF0738597.1"/>
    </source>
</evidence>
<dbReference type="Proteomes" id="UP000682733">
    <property type="component" value="Unassembled WGS sequence"/>
</dbReference>
<feature type="transmembrane region" description="Helical" evidence="7">
    <location>
        <begin position="320"/>
        <end position="340"/>
    </location>
</feature>
<keyword evidence="13" id="KW-1185">Reference proteome</keyword>
<keyword evidence="3 7" id="KW-0812">Transmembrane</keyword>
<evidence type="ECO:0000256" key="1">
    <source>
        <dbReference type="ARBA" id="ARBA00004211"/>
    </source>
</evidence>
<evidence type="ECO:0000313" key="10">
    <source>
        <dbReference type="EMBL" id="CAF0742286.1"/>
    </source>
</evidence>
<evidence type="ECO:0000256" key="2">
    <source>
        <dbReference type="ARBA" id="ARBA00008932"/>
    </source>
</evidence>
<dbReference type="PANTHER" id="PTHR10809">
    <property type="entry name" value="VESICLE-ASSOCIATED MEMBRANE PROTEIN-ASSOCIATED PROTEIN"/>
    <property type="match status" value="1"/>
</dbReference>
<evidence type="ECO:0000256" key="6">
    <source>
        <dbReference type="SAM" id="MobiDB-lite"/>
    </source>
</evidence>
<evidence type="ECO:0000256" key="4">
    <source>
        <dbReference type="ARBA" id="ARBA00022989"/>
    </source>
</evidence>
<dbReference type="EMBL" id="CAJNOQ010000010">
    <property type="protein sequence ID" value="CAF0738597.1"/>
    <property type="molecule type" value="Genomic_DNA"/>
</dbReference>
<feature type="region of interest" description="Disordered" evidence="6">
    <location>
        <begin position="123"/>
        <end position="210"/>
    </location>
</feature>
<evidence type="ECO:0000313" key="11">
    <source>
        <dbReference type="EMBL" id="CAF3516681.1"/>
    </source>
</evidence>
<dbReference type="AlphaFoldDB" id="A0A813NTK5"/>
<organism evidence="9 13">
    <name type="scientific">Didymodactylos carnosus</name>
    <dbReference type="NCBI Taxonomy" id="1234261"/>
    <lineage>
        <taxon>Eukaryota</taxon>
        <taxon>Metazoa</taxon>
        <taxon>Spiralia</taxon>
        <taxon>Gnathifera</taxon>
        <taxon>Rotifera</taxon>
        <taxon>Eurotatoria</taxon>
        <taxon>Bdelloidea</taxon>
        <taxon>Philodinida</taxon>
        <taxon>Philodinidae</taxon>
        <taxon>Didymodactylos</taxon>
    </lineage>
</organism>
<dbReference type="Proteomes" id="UP000677228">
    <property type="component" value="Unassembled WGS sequence"/>
</dbReference>
<dbReference type="InterPro" id="IPR016763">
    <property type="entry name" value="VAP"/>
</dbReference>
<reference evidence="9" key="1">
    <citation type="submission" date="2021-02" db="EMBL/GenBank/DDBJ databases">
        <authorList>
            <person name="Nowell W R."/>
        </authorList>
    </citation>
    <scope>NUCLEOTIDE SEQUENCE</scope>
</reference>
<dbReference type="InterPro" id="IPR013783">
    <property type="entry name" value="Ig-like_fold"/>
</dbReference>
<dbReference type="Proteomes" id="UP000663829">
    <property type="component" value="Unassembled WGS sequence"/>
</dbReference>
<feature type="compositionally biased region" description="Basic and acidic residues" evidence="6">
    <location>
        <begin position="191"/>
        <end position="205"/>
    </location>
</feature>
<dbReference type="SUPFAM" id="SSF49354">
    <property type="entry name" value="PapD-like"/>
    <property type="match status" value="1"/>
</dbReference>
<proteinExistence type="inferred from homology"/>
<comment type="caution">
    <text evidence="9">The sequence shown here is derived from an EMBL/GenBank/DDBJ whole genome shotgun (WGS) entry which is preliminary data.</text>
</comment>
<dbReference type="InterPro" id="IPR000535">
    <property type="entry name" value="MSP_dom"/>
</dbReference>
<comment type="similarity">
    <text evidence="2">Belongs to the VAMP-associated protein (VAP) (TC 9.B.17) family.</text>
</comment>
<dbReference type="GO" id="GO:0005789">
    <property type="term" value="C:endoplasmic reticulum membrane"/>
    <property type="evidence" value="ECO:0007669"/>
    <property type="project" value="InterPro"/>
</dbReference>
<evidence type="ECO:0000313" key="12">
    <source>
        <dbReference type="EMBL" id="CAF3519884.1"/>
    </source>
</evidence>
<feature type="compositionally biased region" description="Polar residues" evidence="6">
    <location>
        <begin position="137"/>
        <end position="155"/>
    </location>
</feature>
<keyword evidence="4 7" id="KW-1133">Transmembrane helix</keyword>
<dbReference type="GO" id="GO:0005886">
    <property type="term" value="C:plasma membrane"/>
    <property type="evidence" value="ECO:0007669"/>
    <property type="project" value="TreeGrafter"/>
</dbReference>
<dbReference type="PANTHER" id="PTHR10809:SF6">
    <property type="entry name" value="AT11025P-RELATED"/>
    <property type="match status" value="1"/>
</dbReference>
<dbReference type="Pfam" id="PF00635">
    <property type="entry name" value="Motile_Sperm"/>
    <property type="match status" value="1"/>
</dbReference>
<feature type="domain" description="MSP" evidence="8">
    <location>
        <begin position="1"/>
        <end position="113"/>
    </location>
</feature>
<dbReference type="EMBL" id="CAJOBA010000282">
    <property type="protein sequence ID" value="CAF3519884.1"/>
    <property type="molecule type" value="Genomic_DNA"/>
</dbReference>
<gene>
    <name evidence="9" type="ORF">GPM918_LOCUS126</name>
    <name evidence="10" type="ORF">OVA965_LOCUS1514</name>
    <name evidence="11" type="ORF">SRO942_LOCUS127</name>
    <name evidence="12" type="ORF">TMI583_LOCUS1514</name>
</gene>
<evidence type="ECO:0000313" key="13">
    <source>
        <dbReference type="Proteomes" id="UP000663829"/>
    </source>
</evidence>
<dbReference type="OrthoDB" id="264603at2759"/>
<evidence type="ECO:0000259" key="8">
    <source>
        <dbReference type="PROSITE" id="PS50202"/>
    </source>
</evidence>
<dbReference type="EMBL" id="CAJOBC010000010">
    <property type="protein sequence ID" value="CAF3516681.1"/>
    <property type="molecule type" value="Genomic_DNA"/>
</dbReference>
<feature type="transmembrane region" description="Helical" evidence="7">
    <location>
        <begin position="387"/>
        <end position="406"/>
    </location>
</feature>
<evidence type="ECO:0000256" key="5">
    <source>
        <dbReference type="ARBA" id="ARBA00023136"/>
    </source>
</evidence>
<dbReference type="GO" id="GO:0061817">
    <property type="term" value="P:endoplasmic reticulum-plasma membrane tethering"/>
    <property type="evidence" value="ECO:0007669"/>
    <property type="project" value="TreeGrafter"/>
</dbReference>
<feature type="compositionally biased region" description="Basic and acidic residues" evidence="6">
    <location>
        <begin position="123"/>
        <end position="136"/>
    </location>
</feature>
<dbReference type="Proteomes" id="UP000681722">
    <property type="component" value="Unassembled WGS sequence"/>
</dbReference>
<feature type="compositionally biased region" description="Low complexity" evidence="6">
    <location>
        <begin position="177"/>
        <end position="190"/>
    </location>
</feature>
<accession>A0A813NTK5</accession>
<evidence type="ECO:0000256" key="7">
    <source>
        <dbReference type="SAM" id="Phobius"/>
    </source>
</evidence>
<sequence>MAVRIGPFNNVSTTTLKLSNSGNERLAYKIKTTAPKRYCVKPNSGFLDPHTNTNIQVMLQPQPTGVQQDDRSKHKFMVQWVAVPPTWSEDVENFWKQEGSKLKDVQDSKLKCVFAEDQTAADRKVPNDSFQQHEGDFSGSSYNDKVTNTQPQTEINAVDKTHQSAGQMETTPTNHRSTIQQQQQTSSSTTHNRDTHHREQHHQEEDFSQQRLKQEVDRLKEENENLRYESQRLRKKFGDVLQQVKSLTSGLGTNATGKLVFSNGNNGEDTSSFPSTGPSQTTNGNVQSARALSTTVAGTSSRMGNVLVPIESQGSNVLCITLLGAAVALLLGLFIGKFFMEQAKVRQRVTTGGTGLNRVDNPVLSGRNQQQQKPIMLFGINLNERRVIIAFIIALIVGFSFGYYLFACGDH</sequence>
<feature type="compositionally biased region" description="Polar residues" evidence="6">
    <location>
        <begin position="163"/>
        <end position="176"/>
    </location>
</feature>
<dbReference type="PROSITE" id="PS50202">
    <property type="entry name" value="MSP"/>
    <property type="match status" value="1"/>
</dbReference>
<name>A0A813NTK5_9BILA</name>
<feature type="region of interest" description="Disordered" evidence="6">
    <location>
        <begin position="255"/>
        <end position="286"/>
    </location>
</feature>